<reference evidence="1 2" key="1">
    <citation type="submission" date="2024-04" db="EMBL/GenBank/DDBJ databases">
        <title>Genome sequencing and assembly of rice foliar adapted Chryseobacterium endophyticum OsEnb-ALM-A6.</title>
        <authorList>
            <person name="Kumar S."/>
            <person name="Javed M."/>
            <person name="Chouhan V."/>
            <person name="Charishma K."/>
            <person name="Patel A."/>
            <person name="Kumar M."/>
            <person name="Sahu K.P."/>
            <person name="Kumar A."/>
        </authorList>
    </citation>
    <scope>NUCLEOTIDE SEQUENCE [LARGE SCALE GENOMIC DNA]</scope>
    <source>
        <strain evidence="1 2">OsEnb-ALM-A6</strain>
    </source>
</reference>
<evidence type="ECO:0000313" key="2">
    <source>
        <dbReference type="Proteomes" id="UP001463665"/>
    </source>
</evidence>
<evidence type="ECO:0000313" key="1">
    <source>
        <dbReference type="EMBL" id="XAO73298.1"/>
    </source>
</evidence>
<proteinExistence type="predicted"/>
<dbReference type="RefSeq" id="WP_345765822.1">
    <property type="nucleotide sequence ID" value="NZ_CP154834.1"/>
</dbReference>
<evidence type="ECO:0008006" key="3">
    <source>
        <dbReference type="Google" id="ProtNLM"/>
    </source>
</evidence>
<name>A0AAU6WL60_9FLAO</name>
<protein>
    <recommendedName>
        <fullName evidence="3">Response regulator</fullName>
    </recommendedName>
</protein>
<organism evidence="1 2">
    <name type="scientific">Chryseobacterium endophyticum</name>
    <dbReference type="NCBI Taxonomy" id="1854762"/>
    <lineage>
        <taxon>Bacteria</taxon>
        <taxon>Pseudomonadati</taxon>
        <taxon>Bacteroidota</taxon>
        <taxon>Flavobacteriia</taxon>
        <taxon>Flavobacteriales</taxon>
        <taxon>Weeksellaceae</taxon>
        <taxon>Chryseobacterium group</taxon>
        <taxon>Chryseobacterium</taxon>
    </lineage>
</organism>
<accession>A0AAU6WL60</accession>
<gene>
    <name evidence="1" type="ORF">AAFP95_16210</name>
</gene>
<dbReference type="AlphaFoldDB" id="A0AAU6WL60"/>
<dbReference type="EMBL" id="CP154834">
    <property type="protein sequence ID" value="XAO73298.1"/>
    <property type="molecule type" value="Genomic_DNA"/>
</dbReference>
<sequence>MKNTLHACIIDDKDDGESISFLLKKNFRNLKSTFTRKTLILLPII</sequence>
<dbReference type="Proteomes" id="UP001463665">
    <property type="component" value="Chromosome"/>
</dbReference>
<keyword evidence="2" id="KW-1185">Reference proteome</keyword>